<proteinExistence type="predicted"/>
<organism evidence="1 2">
    <name type="scientific">Clunio marinus</name>
    <dbReference type="NCBI Taxonomy" id="568069"/>
    <lineage>
        <taxon>Eukaryota</taxon>
        <taxon>Metazoa</taxon>
        <taxon>Ecdysozoa</taxon>
        <taxon>Arthropoda</taxon>
        <taxon>Hexapoda</taxon>
        <taxon>Insecta</taxon>
        <taxon>Pterygota</taxon>
        <taxon>Neoptera</taxon>
        <taxon>Endopterygota</taxon>
        <taxon>Diptera</taxon>
        <taxon>Nematocera</taxon>
        <taxon>Chironomoidea</taxon>
        <taxon>Chironomidae</taxon>
        <taxon>Clunio</taxon>
    </lineage>
</organism>
<accession>A0A1J1J715</accession>
<dbReference type="AlphaFoldDB" id="A0A1J1J715"/>
<name>A0A1J1J715_9DIPT</name>
<protein>
    <submittedName>
        <fullName evidence="1">CLUMA_CG021046, isoform A</fullName>
    </submittedName>
</protein>
<gene>
    <name evidence="1" type="ORF">CLUMA_CG021046</name>
</gene>
<evidence type="ECO:0000313" key="2">
    <source>
        <dbReference type="Proteomes" id="UP000183832"/>
    </source>
</evidence>
<sequence length="59" mass="6742">MTTLSNLKGNWVVLANTIKRKPCLILCPDYVEIAFYIYAKLFQHLDQQILGGKPELGFD</sequence>
<reference evidence="1 2" key="1">
    <citation type="submission" date="2015-04" db="EMBL/GenBank/DDBJ databases">
        <authorList>
            <person name="Syromyatnikov M.Y."/>
            <person name="Popov V.N."/>
        </authorList>
    </citation>
    <scope>NUCLEOTIDE SEQUENCE [LARGE SCALE GENOMIC DNA]</scope>
</reference>
<dbReference type="Proteomes" id="UP000183832">
    <property type="component" value="Unassembled WGS sequence"/>
</dbReference>
<evidence type="ECO:0000313" key="1">
    <source>
        <dbReference type="EMBL" id="CRL08175.1"/>
    </source>
</evidence>
<keyword evidence="2" id="KW-1185">Reference proteome</keyword>
<dbReference type="EMBL" id="CVRI01000074">
    <property type="protein sequence ID" value="CRL08175.1"/>
    <property type="molecule type" value="Genomic_DNA"/>
</dbReference>